<dbReference type="EC" id="1.14.13.196" evidence="4"/>
<evidence type="ECO:0000313" key="12">
    <source>
        <dbReference type="Proteomes" id="UP001590951"/>
    </source>
</evidence>
<dbReference type="InterPro" id="IPR036188">
    <property type="entry name" value="FAD/NAD-bd_sf"/>
</dbReference>
<gene>
    <name evidence="11" type="ORF">ABVK25_010946</name>
</gene>
<evidence type="ECO:0000256" key="3">
    <source>
        <dbReference type="ARBA" id="ARBA00007588"/>
    </source>
</evidence>
<dbReference type="PRINTS" id="PR00368">
    <property type="entry name" value="FADPNR"/>
</dbReference>
<evidence type="ECO:0000313" key="11">
    <source>
        <dbReference type="EMBL" id="KAL2048821.1"/>
    </source>
</evidence>
<keyword evidence="12" id="KW-1185">Reference proteome</keyword>
<evidence type="ECO:0000256" key="9">
    <source>
        <dbReference type="ARBA" id="ARBA00047598"/>
    </source>
</evidence>
<comment type="catalytic activity">
    <reaction evidence="9">
        <text>L-ornithine + NADPH + O2 = N(5)-hydroxy-L-ornithine + NADP(+) + H2O</text>
        <dbReference type="Rhea" id="RHEA:41508"/>
        <dbReference type="ChEBI" id="CHEBI:15377"/>
        <dbReference type="ChEBI" id="CHEBI:15379"/>
        <dbReference type="ChEBI" id="CHEBI:46911"/>
        <dbReference type="ChEBI" id="CHEBI:57783"/>
        <dbReference type="ChEBI" id="CHEBI:58349"/>
        <dbReference type="ChEBI" id="CHEBI:78275"/>
        <dbReference type="EC" id="1.14.13.196"/>
    </reaction>
</comment>
<organism evidence="11 12">
    <name type="scientific">Lepraria finkii</name>
    <dbReference type="NCBI Taxonomy" id="1340010"/>
    <lineage>
        <taxon>Eukaryota</taxon>
        <taxon>Fungi</taxon>
        <taxon>Dikarya</taxon>
        <taxon>Ascomycota</taxon>
        <taxon>Pezizomycotina</taxon>
        <taxon>Lecanoromycetes</taxon>
        <taxon>OSLEUM clade</taxon>
        <taxon>Lecanoromycetidae</taxon>
        <taxon>Lecanorales</taxon>
        <taxon>Lecanorineae</taxon>
        <taxon>Stereocaulaceae</taxon>
        <taxon>Lepraria</taxon>
    </lineage>
</organism>
<evidence type="ECO:0000256" key="6">
    <source>
        <dbReference type="ARBA" id="ARBA00022827"/>
    </source>
</evidence>
<dbReference type="Pfam" id="PF13434">
    <property type="entry name" value="Lys_Orn_oxgnase"/>
    <property type="match status" value="1"/>
</dbReference>
<comment type="cofactor">
    <cofactor evidence="1">
        <name>FAD</name>
        <dbReference type="ChEBI" id="CHEBI:57692"/>
    </cofactor>
</comment>
<keyword evidence="5" id="KW-0285">Flavoprotein</keyword>
<keyword evidence="7" id="KW-0521">NADP</keyword>
<dbReference type="Gene3D" id="3.50.50.60">
    <property type="entry name" value="FAD/NAD(P)-binding domain"/>
    <property type="match status" value="1"/>
</dbReference>
<dbReference type="SUPFAM" id="SSF51905">
    <property type="entry name" value="FAD/NAD(P)-binding domain"/>
    <property type="match status" value="1"/>
</dbReference>
<keyword evidence="6" id="KW-0274">FAD</keyword>
<comment type="catalytic activity">
    <reaction evidence="10">
        <text>L-ornithine + NADH + O2 = N(5)-hydroxy-L-ornithine + NAD(+) + H2O</text>
        <dbReference type="Rhea" id="RHEA:41512"/>
        <dbReference type="ChEBI" id="CHEBI:15377"/>
        <dbReference type="ChEBI" id="CHEBI:15379"/>
        <dbReference type="ChEBI" id="CHEBI:46911"/>
        <dbReference type="ChEBI" id="CHEBI:57540"/>
        <dbReference type="ChEBI" id="CHEBI:57945"/>
        <dbReference type="ChEBI" id="CHEBI:78275"/>
        <dbReference type="EC" id="1.14.13.196"/>
    </reaction>
</comment>
<evidence type="ECO:0000256" key="2">
    <source>
        <dbReference type="ARBA" id="ARBA00004924"/>
    </source>
</evidence>
<evidence type="ECO:0000256" key="5">
    <source>
        <dbReference type="ARBA" id="ARBA00022630"/>
    </source>
</evidence>
<evidence type="ECO:0000256" key="10">
    <source>
        <dbReference type="ARBA" id="ARBA00049248"/>
    </source>
</evidence>
<comment type="pathway">
    <text evidence="2">Siderophore biosynthesis.</text>
</comment>
<evidence type="ECO:0000256" key="7">
    <source>
        <dbReference type="ARBA" id="ARBA00022857"/>
    </source>
</evidence>
<name>A0ABR4ATB5_9LECA</name>
<accession>A0ABR4ATB5</accession>
<dbReference type="PANTHER" id="PTHR42802">
    <property type="entry name" value="MONOOXYGENASE"/>
    <property type="match status" value="1"/>
</dbReference>
<dbReference type="Proteomes" id="UP001590951">
    <property type="component" value="Unassembled WGS sequence"/>
</dbReference>
<evidence type="ECO:0000256" key="1">
    <source>
        <dbReference type="ARBA" id="ARBA00001974"/>
    </source>
</evidence>
<comment type="similarity">
    <text evidence="3">Belongs to the lysine N(6)-hydroxylase/L-ornithine N(5)-oxygenase family.</text>
</comment>
<protein>
    <recommendedName>
        <fullName evidence="4">L-ornithine N(5)-monooxygenase [NAD(P)H]</fullName>
        <ecNumber evidence="4">1.14.13.196</ecNumber>
    </recommendedName>
</protein>
<evidence type="ECO:0000256" key="4">
    <source>
        <dbReference type="ARBA" id="ARBA00012881"/>
    </source>
</evidence>
<sequence length="453" mass="51032">MMPSKPANQSHQAAAGLEDHFDLVCVGFGPASLAIAVALHDRGVKTRVLFTERQRSFKWHAGMLLPNARMQISFMKDLATLRDPRSKFTFVNYLKSKNRLVAFTNLSTFLPLREEYNDYLAWCASHFEQHVRYGQETISVSPMKNRQGPIRSWRVVSQDVDTNDRSFITARHVVLAVGGKPKIPRGLTDDGLDSRVVHSSAYSTVVPTILADTDKVYDLAVVGGGQSSAEIFNDLQNRFPNARITLYTGASALKPSDDSPFVNEIFDPERVNTFYNLSHESQQKTILSDKSTNYGVVRPELLDHMYESMYHQRFREPHQSKWRCKIEAWREVVGYNKLLDGRLQLRLKNTSSGEVSMSESSFDLAIVGTGYERNFHETLLAPTRDLLPSDRFVVGRDYRLQFREDAVAGDSGIWLQGCCEDSHGLSDTLLSILAVRGGEMVDSIFPSPTQAKL</sequence>
<evidence type="ECO:0000256" key="8">
    <source>
        <dbReference type="ARBA" id="ARBA00023002"/>
    </source>
</evidence>
<dbReference type="InterPro" id="IPR025700">
    <property type="entry name" value="Lys/Orn_oxygenase"/>
</dbReference>
<proteinExistence type="inferred from homology"/>
<dbReference type="PANTHER" id="PTHR42802:SF1">
    <property type="entry name" value="L-ORNITHINE N(5)-MONOOXYGENASE"/>
    <property type="match status" value="1"/>
</dbReference>
<dbReference type="EMBL" id="JBHFEH010000079">
    <property type="protein sequence ID" value="KAL2048821.1"/>
    <property type="molecule type" value="Genomic_DNA"/>
</dbReference>
<comment type="caution">
    <text evidence="11">The sequence shown here is derived from an EMBL/GenBank/DDBJ whole genome shotgun (WGS) entry which is preliminary data.</text>
</comment>
<keyword evidence="8" id="KW-0560">Oxidoreductase</keyword>
<reference evidence="11 12" key="1">
    <citation type="submission" date="2024-09" db="EMBL/GenBank/DDBJ databases">
        <title>Rethinking Asexuality: The Enigmatic Case of Functional Sexual Genes in Lepraria (Stereocaulaceae).</title>
        <authorList>
            <person name="Doellman M."/>
            <person name="Sun Y."/>
            <person name="Barcenas-Pena A."/>
            <person name="Lumbsch H.T."/>
            <person name="Grewe F."/>
        </authorList>
    </citation>
    <scope>NUCLEOTIDE SEQUENCE [LARGE SCALE GENOMIC DNA]</scope>
    <source>
        <strain evidence="11 12">Grewe 0041</strain>
    </source>
</reference>